<dbReference type="NCBIfam" id="TIGR02887">
    <property type="entry name" value="spore_ger_x_C"/>
    <property type="match status" value="1"/>
</dbReference>
<keyword evidence="7" id="KW-0449">Lipoprotein</keyword>
<keyword evidence="4" id="KW-0732">Signal</keyword>
<organism evidence="10 11">
    <name type="scientific">Paenibacillus aurantius</name>
    <dbReference type="NCBI Taxonomy" id="2918900"/>
    <lineage>
        <taxon>Bacteria</taxon>
        <taxon>Bacillati</taxon>
        <taxon>Bacillota</taxon>
        <taxon>Bacilli</taxon>
        <taxon>Bacillales</taxon>
        <taxon>Paenibacillaceae</taxon>
        <taxon>Paenibacillus</taxon>
    </lineage>
</organism>
<evidence type="ECO:0000256" key="1">
    <source>
        <dbReference type="ARBA" id="ARBA00004635"/>
    </source>
</evidence>
<dbReference type="GO" id="GO:0009847">
    <property type="term" value="P:spore germination"/>
    <property type="evidence" value="ECO:0007669"/>
    <property type="project" value="InterPro"/>
</dbReference>
<keyword evidence="11" id="KW-1185">Reference proteome</keyword>
<dbReference type="InterPro" id="IPR046953">
    <property type="entry name" value="Spore_GerAC-like_C"/>
</dbReference>
<gene>
    <name evidence="10" type="ORF">MJA45_23685</name>
</gene>
<evidence type="ECO:0000313" key="11">
    <source>
        <dbReference type="Proteomes" id="UP001305702"/>
    </source>
</evidence>
<keyword evidence="3" id="KW-0309">Germination</keyword>
<comment type="subcellular location">
    <subcellularLocation>
        <location evidence="1">Membrane</location>
        <topology evidence="1">Lipid-anchor</topology>
    </subcellularLocation>
</comment>
<dbReference type="AlphaFoldDB" id="A0AA96REV2"/>
<feature type="domain" description="Spore germination protein N-terminal" evidence="9">
    <location>
        <begin position="24"/>
        <end position="185"/>
    </location>
</feature>
<evidence type="ECO:0000256" key="7">
    <source>
        <dbReference type="ARBA" id="ARBA00023288"/>
    </source>
</evidence>
<keyword evidence="6" id="KW-0564">Palmitate</keyword>
<reference evidence="10 11" key="1">
    <citation type="submission" date="2022-02" db="EMBL/GenBank/DDBJ databases">
        <title>Paenibacillus sp. MBLB1776 Whole Genome Shotgun Sequencing.</title>
        <authorList>
            <person name="Hwang C.Y."/>
            <person name="Cho E.-S."/>
            <person name="Seo M.-J."/>
        </authorList>
    </citation>
    <scope>NUCLEOTIDE SEQUENCE [LARGE SCALE GENOMIC DNA]</scope>
    <source>
        <strain evidence="10 11">MBLB1776</strain>
    </source>
</reference>
<dbReference type="InterPro" id="IPR038501">
    <property type="entry name" value="Spore_GerAC_C_sf"/>
</dbReference>
<accession>A0AA96REV2</accession>
<proteinExistence type="inferred from homology"/>
<evidence type="ECO:0000256" key="2">
    <source>
        <dbReference type="ARBA" id="ARBA00007886"/>
    </source>
</evidence>
<evidence type="ECO:0000256" key="3">
    <source>
        <dbReference type="ARBA" id="ARBA00022544"/>
    </source>
</evidence>
<dbReference type="PANTHER" id="PTHR35789">
    <property type="entry name" value="SPORE GERMINATION PROTEIN B3"/>
    <property type="match status" value="1"/>
</dbReference>
<dbReference type="Proteomes" id="UP001305702">
    <property type="component" value="Chromosome"/>
</dbReference>
<dbReference type="InterPro" id="IPR057336">
    <property type="entry name" value="GerAC_N"/>
</dbReference>
<dbReference type="Gene3D" id="3.30.300.210">
    <property type="entry name" value="Nutrient germinant receptor protein C, domain 3"/>
    <property type="match status" value="1"/>
</dbReference>
<evidence type="ECO:0000256" key="5">
    <source>
        <dbReference type="ARBA" id="ARBA00023136"/>
    </source>
</evidence>
<evidence type="ECO:0000259" key="9">
    <source>
        <dbReference type="Pfam" id="PF25198"/>
    </source>
</evidence>
<feature type="domain" description="Spore germination GerAC-like C-terminal" evidence="8">
    <location>
        <begin position="196"/>
        <end position="360"/>
    </location>
</feature>
<evidence type="ECO:0000259" key="8">
    <source>
        <dbReference type="Pfam" id="PF05504"/>
    </source>
</evidence>
<evidence type="ECO:0000256" key="4">
    <source>
        <dbReference type="ARBA" id="ARBA00022729"/>
    </source>
</evidence>
<dbReference type="Pfam" id="PF25198">
    <property type="entry name" value="Spore_GerAC_N"/>
    <property type="match status" value="1"/>
</dbReference>
<evidence type="ECO:0000313" key="10">
    <source>
        <dbReference type="EMBL" id="WNQ10588.1"/>
    </source>
</evidence>
<dbReference type="KEGG" id="paun:MJA45_23685"/>
<dbReference type="GO" id="GO:0016020">
    <property type="term" value="C:membrane"/>
    <property type="evidence" value="ECO:0007669"/>
    <property type="project" value="UniProtKB-SubCell"/>
</dbReference>
<evidence type="ECO:0000256" key="6">
    <source>
        <dbReference type="ARBA" id="ARBA00023139"/>
    </source>
</evidence>
<sequence>MGFYKMIRMGVLLLILLPLTGCWDQRLLKDSLLLIASGFDVEDNGNVRLTMAVLSPRNKVLVFSGTGLSPHDARNKLEERMPGRLDNSNNRLVLIGEAAAKKGIYPLLDIFFRDPSSALNANIGVVKGSAEKYFTRHAKDKMETLQNIDKMFTDKRQTNHIPLANIQSICPIFLDPGEDIILPYLADEKGDLSIIGNALFNGLKMTGTLEKDESILCMLLKGSIVRTASFTFPVKGKKGPASPLSFQIYNNKRKLQVKAGPGGVDARIDLKLNIEIMEYPPDNLSDQDTAGRIEGQLADELTSRSRRVLEKLQKADCDFLGIGRRVIAYYPSYWKETDWDKDYPKAAMTPEIRLHVLKHGILN</sequence>
<dbReference type="Pfam" id="PF05504">
    <property type="entry name" value="Spore_GerAC"/>
    <property type="match status" value="1"/>
</dbReference>
<protein>
    <submittedName>
        <fullName evidence="10">Ger(X)C family spore germination protein</fullName>
    </submittedName>
</protein>
<dbReference type="RefSeq" id="WP_315604362.1">
    <property type="nucleotide sequence ID" value="NZ_CP130318.1"/>
</dbReference>
<dbReference type="EMBL" id="CP130318">
    <property type="protein sequence ID" value="WNQ10588.1"/>
    <property type="molecule type" value="Genomic_DNA"/>
</dbReference>
<name>A0AA96REV2_9BACL</name>
<dbReference type="InterPro" id="IPR008844">
    <property type="entry name" value="Spore_GerAC-like"/>
</dbReference>
<dbReference type="PANTHER" id="PTHR35789:SF1">
    <property type="entry name" value="SPORE GERMINATION PROTEIN B3"/>
    <property type="match status" value="1"/>
</dbReference>
<keyword evidence="5" id="KW-0472">Membrane</keyword>
<comment type="similarity">
    <text evidence="2">Belongs to the GerABKC lipoprotein family.</text>
</comment>